<dbReference type="Pfam" id="PF00673">
    <property type="entry name" value="Ribosomal_L5_C"/>
    <property type="match status" value="1"/>
</dbReference>
<evidence type="ECO:0000256" key="1">
    <source>
        <dbReference type="ARBA" id="ARBA00008553"/>
    </source>
</evidence>
<feature type="domain" description="Large ribosomal subunit protein uL5 C-terminal" evidence="5">
    <location>
        <begin position="75"/>
        <end position="167"/>
    </location>
</feature>
<dbReference type="InterPro" id="IPR022803">
    <property type="entry name" value="Ribosomal_uL5_dom_sf"/>
</dbReference>
<accession>X1AXE0</accession>
<keyword evidence="3" id="KW-0687">Ribonucleoprotein</keyword>
<dbReference type="GO" id="GO:1990904">
    <property type="term" value="C:ribonucleoprotein complex"/>
    <property type="evidence" value="ECO:0007669"/>
    <property type="project" value="UniProtKB-KW"/>
</dbReference>
<proteinExistence type="inferred from homology"/>
<organism evidence="6">
    <name type="scientific">marine sediment metagenome</name>
    <dbReference type="NCBI Taxonomy" id="412755"/>
    <lineage>
        <taxon>unclassified sequences</taxon>
        <taxon>metagenomes</taxon>
        <taxon>ecological metagenomes</taxon>
    </lineage>
</organism>
<dbReference type="PROSITE" id="PS00358">
    <property type="entry name" value="RIBOSOMAL_L5"/>
    <property type="match status" value="1"/>
</dbReference>
<evidence type="ECO:0000313" key="6">
    <source>
        <dbReference type="EMBL" id="GAG76818.1"/>
    </source>
</evidence>
<dbReference type="Pfam" id="PF00281">
    <property type="entry name" value="Ribosomal_L5"/>
    <property type="match status" value="1"/>
</dbReference>
<dbReference type="GO" id="GO:0006412">
    <property type="term" value="P:translation"/>
    <property type="evidence" value="ECO:0007669"/>
    <property type="project" value="InterPro"/>
</dbReference>
<dbReference type="SUPFAM" id="SSF55282">
    <property type="entry name" value="RL5-like"/>
    <property type="match status" value="1"/>
</dbReference>
<feature type="non-terminal residue" evidence="6">
    <location>
        <position position="1"/>
    </location>
</feature>
<dbReference type="PIRSF" id="PIRSF002161">
    <property type="entry name" value="Ribosomal_L5"/>
    <property type="match status" value="1"/>
</dbReference>
<comment type="caution">
    <text evidence="6">The sequence shown here is derived from an EMBL/GenBank/DDBJ whole genome shotgun (WGS) entry which is preliminary data.</text>
</comment>
<evidence type="ECO:0008006" key="7">
    <source>
        <dbReference type="Google" id="ProtNLM"/>
    </source>
</evidence>
<dbReference type="PANTHER" id="PTHR11994">
    <property type="entry name" value="60S RIBOSOMAL PROTEIN L11-RELATED"/>
    <property type="match status" value="1"/>
</dbReference>
<evidence type="ECO:0000259" key="5">
    <source>
        <dbReference type="Pfam" id="PF00673"/>
    </source>
</evidence>
<feature type="domain" description="Large ribosomal subunit protein uL5 N-terminal" evidence="4">
    <location>
        <begin position="15"/>
        <end position="71"/>
    </location>
</feature>
<comment type="similarity">
    <text evidence="1">Belongs to the universal ribosomal protein uL5 family.</text>
</comment>
<dbReference type="InterPro" id="IPR002132">
    <property type="entry name" value="Ribosomal_uL5"/>
</dbReference>
<dbReference type="AlphaFoldDB" id="X1AXE0"/>
<dbReference type="InterPro" id="IPR031309">
    <property type="entry name" value="Ribosomal_uL5_C"/>
</dbReference>
<dbReference type="Gene3D" id="3.30.1440.10">
    <property type="match status" value="1"/>
</dbReference>
<protein>
    <recommendedName>
        <fullName evidence="7">50S ribosomal protein L5</fullName>
    </recommendedName>
</protein>
<dbReference type="FunFam" id="3.30.1440.10:FF:000001">
    <property type="entry name" value="50S ribosomal protein L5"/>
    <property type="match status" value="1"/>
</dbReference>
<evidence type="ECO:0000256" key="3">
    <source>
        <dbReference type="ARBA" id="ARBA00023274"/>
    </source>
</evidence>
<dbReference type="NCBIfam" id="NF000585">
    <property type="entry name" value="PRK00010.1"/>
    <property type="match status" value="1"/>
</dbReference>
<name>X1AXE0_9ZZZZ</name>
<keyword evidence="2" id="KW-0689">Ribosomal protein</keyword>
<evidence type="ECO:0000256" key="2">
    <source>
        <dbReference type="ARBA" id="ARBA00022980"/>
    </source>
</evidence>
<sequence>KEAVPSLMQKFGYKNRFQVPRIKKIVVNMGIGAGVNDPKIIEEAQKNLAIITGQKPVVTKAKRAISNFKIRKGLPVGCMVTLRRARMYEFLDRLVNVAIPRIRDFKGLPANSFDGHGNYTFGLSEQLIFPEIEPDKVYKTQGMDITVNLTKTTKDVAYELLKYLGMPLKEK</sequence>
<dbReference type="GO" id="GO:0003735">
    <property type="term" value="F:structural constituent of ribosome"/>
    <property type="evidence" value="ECO:0007669"/>
    <property type="project" value="InterPro"/>
</dbReference>
<dbReference type="HAMAP" id="MF_01333_B">
    <property type="entry name" value="Ribosomal_uL5_B"/>
    <property type="match status" value="1"/>
</dbReference>
<dbReference type="InterPro" id="IPR020929">
    <property type="entry name" value="Ribosomal_uL5_CS"/>
</dbReference>
<dbReference type="GO" id="GO:0005840">
    <property type="term" value="C:ribosome"/>
    <property type="evidence" value="ECO:0007669"/>
    <property type="project" value="UniProtKB-KW"/>
</dbReference>
<reference evidence="6" key="1">
    <citation type="journal article" date="2014" name="Front. Microbiol.">
        <title>High frequency of phylogenetically diverse reductive dehalogenase-homologous genes in deep subseafloor sedimentary metagenomes.</title>
        <authorList>
            <person name="Kawai M."/>
            <person name="Futagami T."/>
            <person name="Toyoda A."/>
            <person name="Takaki Y."/>
            <person name="Nishi S."/>
            <person name="Hori S."/>
            <person name="Arai W."/>
            <person name="Tsubouchi T."/>
            <person name="Morono Y."/>
            <person name="Uchiyama I."/>
            <person name="Ito T."/>
            <person name="Fujiyama A."/>
            <person name="Inagaki F."/>
            <person name="Takami H."/>
        </authorList>
    </citation>
    <scope>NUCLEOTIDE SEQUENCE</scope>
    <source>
        <strain evidence="6">Expedition CK06-06</strain>
    </source>
</reference>
<evidence type="ECO:0000259" key="4">
    <source>
        <dbReference type="Pfam" id="PF00281"/>
    </source>
</evidence>
<dbReference type="InterPro" id="IPR020930">
    <property type="entry name" value="Ribosomal_uL5_bac-type"/>
</dbReference>
<dbReference type="EMBL" id="BART01012088">
    <property type="protein sequence ID" value="GAG76818.1"/>
    <property type="molecule type" value="Genomic_DNA"/>
</dbReference>
<gene>
    <name evidence="6" type="ORF">S01H4_25412</name>
</gene>
<dbReference type="InterPro" id="IPR031310">
    <property type="entry name" value="Ribosomal_uL5_N"/>
</dbReference>